<reference evidence="1 2" key="1">
    <citation type="submission" date="2015-01" db="EMBL/GenBank/DDBJ databases">
        <title>Vibrio sp. C94 JCM 19241 whole genome shotgun sequence.</title>
        <authorList>
            <person name="Sawabe T."/>
            <person name="Meirelles P."/>
            <person name="Feng G."/>
            <person name="Sayaka M."/>
            <person name="Hattori M."/>
            <person name="Ohkuma M."/>
        </authorList>
    </citation>
    <scope>NUCLEOTIDE SEQUENCE [LARGE SCALE GENOMIC DNA]</scope>
    <source>
        <strain evidence="2">JCM 19241</strain>
    </source>
</reference>
<comment type="caution">
    <text evidence="1">The sequence shown here is derived from an EMBL/GenBank/DDBJ whole genome shotgun (WGS) entry which is preliminary data.</text>
</comment>
<evidence type="ECO:0000313" key="1">
    <source>
        <dbReference type="EMBL" id="GAM75280.1"/>
    </source>
</evidence>
<dbReference type="EMBL" id="BBSC01000003">
    <property type="protein sequence ID" value="GAM75280.1"/>
    <property type="molecule type" value="Genomic_DNA"/>
</dbReference>
<proteinExistence type="predicted"/>
<evidence type="ECO:0000313" key="2">
    <source>
        <dbReference type="Proteomes" id="UP000031666"/>
    </source>
</evidence>
<organism evidence="1 2">
    <name type="scientific">Vibrio ishigakensis</name>
    <dbReference type="NCBI Taxonomy" id="1481914"/>
    <lineage>
        <taxon>Bacteria</taxon>
        <taxon>Pseudomonadati</taxon>
        <taxon>Pseudomonadota</taxon>
        <taxon>Gammaproteobacteria</taxon>
        <taxon>Vibrionales</taxon>
        <taxon>Vibrionaceae</taxon>
        <taxon>Vibrio</taxon>
    </lineage>
</organism>
<dbReference type="AlphaFoldDB" id="A0A0B8Q6K0"/>
<reference evidence="1 2" key="2">
    <citation type="submission" date="2015-01" db="EMBL/GenBank/DDBJ databases">
        <authorList>
            <consortium name="NBRP consortium"/>
            <person name="Sawabe T."/>
            <person name="Meirelles P."/>
            <person name="Feng G."/>
            <person name="Sayaka M."/>
            <person name="Hattori M."/>
            <person name="Ohkuma M."/>
        </authorList>
    </citation>
    <scope>NUCLEOTIDE SEQUENCE [LARGE SCALE GENOMIC DNA]</scope>
    <source>
        <strain evidence="2">JCM 19241</strain>
    </source>
</reference>
<sequence length="95" mass="10926">MQLDKMATTIEGDIENPELEPLKLLLDTEQVQAIEYQGSWQNAEQFYKTLTDHLQRFFSCIAYGVTPAVIALICDITHQLIEDTSVEVIERYSFN</sequence>
<protein>
    <submittedName>
        <fullName evidence="1">Uncharacterized protein</fullName>
    </submittedName>
</protein>
<gene>
    <name evidence="1" type="ORF">JCM19241_1623</name>
</gene>
<accession>A0A0B8Q6K0</accession>
<dbReference type="Proteomes" id="UP000031666">
    <property type="component" value="Unassembled WGS sequence"/>
</dbReference>
<name>A0A0B8Q6K0_9VIBR</name>